<evidence type="ECO:0000313" key="3">
    <source>
        <dbReference type="Proteomes" id="UP000315389"/>
    </source>
</evidence>
<keyword evidence="3" id="KW-1185">Reference proteome</keyword>
<dbReference type="Pfam" id="PF13312">
    <property type="entry name" value="DUF4081"/>
    <property type="match status" value="1"/>
</dbReference>
<name>A0A542ZWH7_RARFA</name>
<feature type="domain" description="N-acetyltransferase" evidence="1">
    <location>
        <begin position="143"/>
        <end position="287"/>
    </location>
</feature>
<dbReference type="AlphaFoldDB" id="A0A542ZWH7"/>
<dbReference type="GO" id="GO:0016747">
    <property type="term" value="F:acyltransferase activity, transferring groups other than amino-acyl groups"/>
    <property type="evidence" value="ECO:0007669"/>
    <property type="project" value="InterPro"/>
</dbReference>
<protein>
    <recommendedName>
        <fullName evidence="1">N-acetyltransferase domain-containing protein</fullName>
    </recommendedName>
</protein>
<dbReference type="PROSITE" id="PS51186">
    <property type="entry name" value="GNAT"/>
    <property type="match status" value="1"/>
</dbReference>
<dbReference type="Pfam" id="PF08445">
    <property type="entry name" value="FR47"/>
    <property type="match status" value="1"/>
</dbReference>
<dbReference type="OrthoDB" id="5241264at2"/>
<dbReference type="Proteomes" id="UP000315389">
    <property type="component" value="Unassembled WGS sequence"/>
</dbReference>
<sequence length="287" mass="30972">MRQLFTGLRLLREEDLAEALKLCRVDPAASILAAARIEGALRSGLRDGGGMLLGYPRFGELQAFAWVGSNIVPVNPFGLADFRPALADGLSRHGTAVSSIVGASDEVLGLWRMLVDDWPAPRDIRPVQYSMVLRGAPRVMPDTTVRLAEPSEHGELLPACVAMFTEEVGYSPLKAAPHSYPERVRWLIDSGSAWISRGEVDGRSNEIRFKTEVGATTSEMGQLQGVWVHPSLRGRGLAAPAIAAVAASVASQGRTPSLYVNDFNAPAIAAYERVGFERVGTYATILF</sequence>
<dbReference type="InterPro" id="IPR016181">
    <property type="entry name" value="Acyl_CoA_acyltransferase"/>
</dbReference>
<dbReference type="InterPro" id="IPR013653">
    <property type="entry name" value="GCN5-like_dom"/>
</dbReference>
<dbReference type="RefSeq" id="WP_142119795.1">
    <property type="nucleotide sequence ID" value="NZ_BAAASV010000001.1"/>
</dbReference>
<proteinExistence type="predicted"/>
<evidence type="ECO:0000259" key="1">
    <source>
        <dbReference type="PROSITE" id="PS51186"/>
    </source>
</evidence>
<dbReference type="EMBL" id="VFOS01000001">
    <property type="protein sequence ID" value="TQL64682.1"/>
    <property type="molecule type" value="Genomic_DNA"/>
</dbReference>
<reference evidence="2 3" key="1">
    <citation type="submission" date="2019-06" db="EMBL/GenBank/DDBJ databases">
        <title>Sequencing the genomes of 1000 actinobacteria strains.</title>
        <authorList>
            <person name="Klenk H.-P."/>
        </authorList>
    </citation>
    <scope>NUCLEOTIDE SEQUENCE [LARGE SCALE GENOMIC DNA]</scope>
    <source>
        <strain evidence="2 3">DSM 4813</strain>
    </source>
</reference>
<accession>A0A542ZWH7</accession>
<dbReference type="Gene3D" id="3.40.630.30">
    <property type="match status" value="1"/>
</dbReference>
<evidence type="ECO:0000313" key="2">
    <source>
        <dbReference type="EMBL" id="TQL64682.1"/>
    </source>
</evidence>
<organism evidence="2 3">
    <name type="scientific">Rarobacter faecitabidus</name>
    <dbReference type="NCBI Taxonomy" id="13243"/>
    <lineage>
        <taxon>Bacteria</taxon>
        <taxon>Bacillati</taxon>
        <taxon>Actinomycetota</taxon>
        <taxon>Actinomycetes</taxon>
        <taxon>Micrococcales</taxon>
        <taxon>Rarobacteraceae</taxon>
        <taxon>Rarobacter</taxon>
    </lineage>
</organism>
<dbReference type="SUPFAM" id="SSF55729">
    <property type="entry name" value="Acyl-CoA N-acyltransferases (Nat)"/>
    <property type="match status" value="1"/>
</dbReference>
<comment type="caution">
    <text evidence="2">The sequence shown here is derived from an EMBL/GenBank/DDBJ whole genome shotgun (WGS) entry which is preliminary data.</text>
</comment>
<dbReference type="InterPro" id="IPR025289">
    <property type="entry name" value="DUF4081"/>
</dbReference>
<dbReference type="InterPro" id="IPR000182">
    <property type="entry name" value="GNAT_dom"/>
</dbReference>
<gene>
    <name evidence="2" type="ORF">FB461_1191</name>
</gene>